<keyword evidence="7" id="KW-0560">Oxidoreductase</keyword>
<dbReference type="GO" id="GO:0016705">
    <property type="term" value="F:oxidoreductase activity, acting on paired donors, with incorporation or reduction of molecular oxygen"/>
    <property type="evidence" value="ECO:0007669"/>
    <property type="project" value="InterPro"/>
</dbReference>
<dbReference type="Proteomes" id="UP001488838">
    <property type="component" value="Unassembled WGS sequence"/>
</dbReference>
<dbReference type="PANTHER" id="PTHR24291:SF149">
    <property type="entry name" value="CYTOCHROME P450 4B1"/>
    <property type="match status" value="1"/>
</dbReference>
<dbReference type="GO" id="GO:0020037">
    <property type="term" value="F:heme binding"/>
    <property type="evidence" value="ECO:0007669"/>
    <property type="project" value="InterPro"/>
</dbReference>
<sequence>MGTVLPGVCCKCEEERRRQFAAPGEFSESQTHMTEIQRSLQDGVTLSDEDVEGRGDDLAKMTYLTMCMKECFRLYPPVPQVFRQLNKPVTFVDGRSLPAGSLISMHIYALHRNSAVWPDPEVFDPLRFSPENVSGRHPFAYMPFSAGPRNCIGQQFAMNEMKVVTALCLLRFEFSLDPSKLPIKLPQLVLRSKNGIHLHLKSLGSGK</sequence>
<evidence type="ECO:0000256" key="4">
    <source>
        <dbReference type="ARBA" id="ARBA00023004"/>
    </source>
</evidence>
<evidence type="ECO:0008006" key="10">
    <source>
        <dbReference type="Google" id="ProtNLM"/>
    </source>
</evidence>
<evidence type="ECO:0000256" key="5">
    <source>
        <dbReference type="ARBA" id="ARBA00023033"/>
    </source>
</evidence>
<dbReference type="Gene3D" id="1.10.630.10">
    <property type="entry name" value="Cytochrome P450"/>
    <property type="match status" value="1"/>
</dbReference>
<dbReference type="InterPro" id="IPR050196">
    <property type="entry name" value="Cytochrome_P450_Monoox"/>
</dbReference>
<keyword evidence="9" id="KW-1185">Reference proteome</keyword>
<dbReference type="GO" id="GO:0004497">
    <property type="term" value="F:monooxygenase activity"/>
    <property type="evidence" value="ECO:0007669"/>
    <property type="project" value="UniProtKB-KW"/>
</dbReference>
<dbReference type="PANTHER" id="PTHR24291">
    <property type="entry name" value="CYTOCHROME P450 FAMILY 4"/>
    <property type="match status" value="1"/>
</dbReference>
<keyword evidence="4 6" id="KW-0408">Iron</keyword>
<dbReference type="Pfam" id="PF00067">
    <property type="entry name" value="p450"/>
    <property type="match status" value="1"/>
</dbReference>
<proteinExistence type="inferred from homology"/>
<gene>
    <name evidence="8" type="ORF">U0070_014169</name>
</gene>
<comment type="similarity">
    <text evidence="1 7">Belongs to the cytochrome P450 family.</text>
</comment>
<evidence type="ECO:0000256" key="7">
    <source>
        <dbReference type="RuleBase" id="RU000461"/>
    </source>
</evidence>
<dbReference type="InterPro" id="IPR001128">
    <property type="entry name" value="Cyt_P450"/>
</dbReference>
<comment type="cofactor">
    <cofactor evidence="6">
        <name>heme</name>
        <dbReference type="ChEBI" id="CHEBI:30413"/>
    </cofactor>
</comment>
<keyword evidence="3 6" id="KW-0479">Metal-binding</keyword>
<evidence type="ECO:0000256" key="6">
    <source>
        <dbReference type="PIRSR" id="PIRSR602403-1"/>
    </source>
</evidence>
<dbReference type="PRINTS" id="PR00465">
    <property type="entry name" value="EP450IV"/>
</dbReference>
<dbReference type="InterPro" id="IPR017972">
    <property type="entry name" value="Cyt_P450_CS"/>
</dbReference>
<dbReference type="PRINTS" id="PR00385">
    <property type="entry name" value="P450"/>
</dbReference>
<evidence type="ECO:0000256" key="2">
    <source>
        <dbReference type="ARBA" id="ARBA00022617"/>
    </source>
</evidence>
<keyword evidence="5 7" id="KW-0503">Monooxygenase</keyword>
<dbReference type="GO" id="GO:0005506">
    <property type="term" value="F:iron ion binding"/>
    <property type="evidence" value="ECO:0007669"/>
    <property type="project" value="InterPro"/>
</dbReference>
<dbReference type="InterPro" id="IPR036396">
    <property type="entry name" value="Cyt_P450_sf"/>
</dbReference>
<dbReference type="AlphaFoldDB" id="A0AAW0GTQ5"/>
<evidence type="ECO:0000313" key="9">
    <source>
        <dbReference type="Proteomes" id="UP001488838"/>
    </source>
</evidence>
<dbReference type="PROSITE" id="PS00086">
    <property type="entry name" value="CYTOCHROME_P450"/>
    <property type="match status" value="1"/>
</dbReference>
<protein>
    <recommendedName>
        <fullName evidence="10">Cytochrome P450 family 4 subfamily B member 1</fullName>
    </recommendedName>
</protein>
<dbReference type="InterPro" id="IPR002403">
    <property type="entry name" value="Cyt_P450_E_grp-IV"/>
</dbReference>
<dbReference type="GO" id="GO:0044281">
    <property type="term" value="P:small molecule metabolic process"/>
    <property type="evidence" value="ECO:0007669"/>
    <property type="project" value="UniProtKB-ARBA"/>
</dbReference>
<name>A0AAW0GTQ5_MYOGA</name>
<organism evidence="8 9">
    <name type="scientific">Myodes glareolus</name>
    <name type="common">Bank vole</name>
    <name type="synonym">Clethrionomys glareolus</name>
    <dbReference type="NCBI Taxonomy" id="447135"/>
    <lineage>
        <taxon>Eukaryota</taxon>
        <taxon>Metazoa</taxon>
        <taxon>Chordata</taxon>
        <taxon>Craniata</taxon>
        <taxon>Vertebrata</taxon>
        <taxon>Euteleostomi</taxon>
        <taxon>Mammalia</taxon>
        <taxon>Eutheria</taxon>
        <taxon>Euarchontoglires</taxon>
        <taxon>Glires</taxon>
        <taxon>Rodentia</taxon>
        <taxon>Myomorpha</taxon>
        <taxon>Muroidea</taxon>
        <taxon>Cricetidae</taxon>
        <taxon>Arvicolinae</taxon>
        <taxon>Myodes</taxon>
    </lineage>
</organism>
<comment type="caution">
    <text evidence="8">The sequence shown here is derived from an EMBL/GenBank/DDBJ whole genome shotgun (WGS) entry which is preliminary data.</text>
</comment>
<feature type="binding site" description="axial binding residue" evidence="6">
    <location>
        <position position="151"/>
    </location>
    <ligand>
        <name>heme</name>
        <dbReference type="ChEBI" id="CHEBI:30413"/>
    </ligand>
    <ligandPart>
        <name>Fe</name>
        <dbReference type="ChEBI" id="CHEBI:18248"/>
    </ligandPart>
</feature>
<reference evidence="8 9" key="1">
    <citation type="journal article" date="2023" name="bioRxiv">
        <title>Conserved and derived expression patterns and positive selection on dental genes reveal complex evolutionary context of ever-growing rodent molars.</title>
        <authorList>
            <person name="Calamari Z.T."/>
            <person name="Song A."/>
            <person name="Cohen E."/>
            <person name="Akter M."/>
            <person name="Roy R.D."/>
            <person name="Hallikas O."/>
            <person name="Christensen M.M."/>
            <person name="Li P."/>
            <person name="Marangoni P."/>
            <person name="Jernvall J."/>
            <person name="Klein O.D."/>
        </authorList>
    </citation>
    <scope>NUCLEOTIDE SEQUENCE [LARGE SCALE GENOMIC DNA]</scope>
    <source>
        <strain evidence="8">V071</strain>
    </source>
</reference>
<evidence type="ECO:0000256" key="1">
    <source>
        <dbReference type="ARBA" id="ARBA00010617"/>
    </source>
</evidence>
<dbReference type="EMBL" id="JBBHLL010003596">
    <property type="protein sequence ID" value="KAK7795077.1"/>
    <property type="molecule type" value="Genomic_DNA"/>
</dbReference>
<dbReference type="SUPFAM" id="SSF48264">
    <property type="entry name" value="Cytochrome P450"/>
    <property type="match status" value="1"/>
</dbReference>
<accession>A0AAW0GTQ5</accession>
<evidence type="ECO:0000256" key="3">
    <source>
        <dbReference type="ARBA" id="ARBA00022723"/>
    </source>
</evidence>
<keyword evidence="2 6" id="KW-0349">Heme</keyword>
<evidence type="ECO:0000313" key="8">
    <source>
        <dbReference type="EMBL" id="KAK7795077.1"/>
    </source>
</evidence>